<dbReference type="Pfam" id="PF13715">
    <property type="entry name" value="CarbopepD_reg_2"/>
    <property type="match status" value="1"/>
</dbReference>
<dbReference type="InterPro" id="IPR039426">
    <property type="entry name" value="TonB-dep_rcpt-like"/>
</dbReference>
<feature type="domain" description="TonB-dependent receptor plug" evidence="10">
    <location>
        <begin position="121"/>
        <end position="230"/>
    </location>
</feature>
<dbReference type="Proteomes" id="UP000293583">
    <property type="component" value="Unassembled WGS sequence"/>
</dbReference>
<dbReference type="EMBL" id="SEWY01000002">
    <property type="protein sequence ID" value="TBH74248.1"/>
    <property type="molecule type" value="Genomic_DNA"/>
</dbReference>
<keyword evidence="2 8" id="KW-0813">Transport</keyword>
<gene>
    <name evidence="11" type="ORF">EWU20_03685</name>
</gene>
<dbReference type="OrthoDB" id="1109208at2"/>
<reference evidence="11 12" key="1">
    <citation type="submission" date="2019-02" db="EMBL/GenBank/DDBJ databases">
        <title>Genome of a new Bacteroidetes strain.</title>
        <authorList>
            <person name="Pitt A."/>
        </authorList>
    </citation>
    <scope>NUCLEOTIDE SEQUENCE [LARGE SCALE GENOMIC DNA]</scope>
    <source>
        <strain evidence="11 12">103A-SOEBACH</strain>
    </source>
</reference>
<organism evidence="11 12">
    <name type="scientific">Aquirufa antheringensis</name>
    <dbReference type="NCBI Taxonomy" id="2516559"/>
    <lineage>
        <taxon>Bacteria</taxon>
        <taxon>Pseudomonadati</taxon>
        <taxon>Bacteroidota</taxon>
        <taxon>Cytophagia</taxon>
        <taxon>Cytophagales</taxon>
        <taxon>Flectobacillaceae</taxon>
        <taxon>Aquirufa</taxon>
    </lineage>
</organism>
<dbReference type="GO" id="GO:0015344">
    <property type="term" value="F:siderophore uptake transmembrane transporter activity"/>
    <property type="evidence" value="ECO:0007669"/>
    <property type="project" value="TreeGrafter"/>
</dbReference>
<dbReference type="InterPro" id="IPR012910">
    <property type="entry name" value="Plug_dom"/>
</dbReference>
<dbReference type="InterPro" id="IPR037066">
    <property type="entry name" value="Plug_dom_sf"/>
</dbReference>
<feature type="signal peptide" evidence="9">
    <location>
        <begin position="1"/>
        <end position="24"/>
    </location>
</feature>
<evidence type="ECO:0000313" key="12">
    <source>
        <dbReference type="Proteomes" id="UP000293583"/>
    </source>
</evidence>
<evidence type="ECO:0000256" key="7">
    <source>
        <dbReference type="ARBA" id="ARBA00023237"/>
    </source>
</evidence>
<name>A0A4Q9BGB6_9BACT</name>
<dbReference type="SUPFAM" id="SSF49464">
    <property type="entry name" value="Carboxypeptidase regulatory domain-like"/>
    <property type="match status" value="1"/>
</dbReference>
<evidence type="ECO:0000256" key="2">
    <source>
        <dbReference type="ARBA" id="ARBA00022448"/>
    </source>
</evidence>
<keyword evidence="12" id="KW-1185">Reference proteome</keyword>
<evidence type="ECO:0000256" key="6">
    <source>
        <dbReference type="ARBA" id="ARBA00023136"/>
    </source>
</evidence>
<evidence type="ECO:0000256" key="4">
    <source>
        <dbReference type="ARBA" id="ARBA00022692"/>
    </source>
</evidence>
<dbReference type="AlphaFoldDB" id="A0A4Q9BGB6"/>
<evidence type="ECO:0000256" key="3">
    <source>
        <dbReference type="ARBA" id="ARBA00022452"/>
    </source>
</evidence>
<evidence type="ECO:0000256" key="1">
    <source>
        <dbReference type="ARBA" id="ARBA00004571"/>
    </source>
</evidence>
<evidence type="ECO:0000313" key="11">
    <source>
        <dbReference type="EMBL" id="TBH74248.1"/>
    </source>
</evidence>
<dbReference type="GO" id="GO:0009279">
    <property type="term" value="C:cell outer membrane"/>
    <property type="evidence" value="ECO:0007669"/>
    <property type="project" value="UniProtKB-SubCell"/>
</dbReference>
<dbReference type="Gene3D" id="2.40.170.20">
    <property type="entry name" value="TonB-dependent receptor, beta-barrel domain"/>
    <property type="match status" value="1"/>
</dbReference>
<dbReference type="InterPro" id="IPR036942">
    <property type="entry name" value="Beta-barrel_TonB_sf"/>
</dbReference>
<accession>A0A4Q9BGB6</accession>
<dbReference type="PANTHER" id="PTHR30069:SF29">
    <property type="entry name" value="HEMOGLOBIN AND HEMOGLOBIN-HAPTOGLOBIN-BINDING PROTEIN 1-RELATED"/>
    <property type="match status" value="1"/>
</dbReference>
<comment type="similarity">
    <text evidence="8">Belongs to the TonB-dependent receptor family.</text>
</comment>
<dbReference type="Gene3D" id="2.170.130.10">
    <property type="entry name" value="TonB-dependent receptor, plug domain"/>
    <property type="match status" value="1"/>
</dbReference>
<keyword evidence="7 8" id="KW-0998">Cell outer membrane</keyword>
<keyword evidence="4 8" id="KW-0812">Transmembrane</keyword>
<evidence type="ECO:0000259" key="10">
    <source>
        <dbReference type="Pfam" id="PF07715"/>
    </source>
</evidence>
<dbReference type="PROSITE" id="PS52016">
    <property type="entry name" value="TONB_DEPENDENT_REC_3"/>
    <property type="match status" value="1"/>
</dbReference>
<keyword evidence="3 8" id="KW-1134">Transmembrane beta strand</keyword>
<comment type="caution">
    <text evidence="11">The sequence shown here is derived from an EMBL/GenBank/DDBJ whole genome shotgun (WGS) entry which is preliminary data.</text>
</comment>
<dbReference type="InterPro" id="IPR008969">
    <property type="entry name" value="CarboxyPept-like_regulatory"/>
</dbReference>
<dbReference type="RefSeq" id="WP_130922759.1">
    <property type="nucleotide sequence ID" value="NZ_JAANOM010000001.1"/>
</dbReference>
<evidence type="ECO:0000256" key="9">
    <source>
        <dbReference type="SAM" id="SignalP"/>
    </source>
</evidence>
<dbReference type="GO" id="GO:0044718">
    <property type="term" value="P:siderophore transmembrane transport"/>
    <property type="evidence" value="ECO:0007669"/>
    <property type="project" value="TreeGrafter"/>
</dbReference>
<keyword evidence="11" id="KW-0675">Receptor</keyword>
<proteinExistence type="inferred from homology"/>
<feature type="chain" id="PRO_5020769133" evidence="9">
    <location>
        <begin position="25"/>
        <end position="960"/>
    </location>
</feature>
<dbReference type="PANTHER" id="PTHR30069">
    <property type="entry name" value="TONB-DEPENDENT OUTER MEMBRANE RECEPTOR"/>
    <property type="match status" value="1"/>
</dbReference>
<dbReference type="Gene3D" id="2.60.40.1120">
    <property type="entry name" value="Carboxypeptidase-like, regulatory domain"/>
    <property type="match status" value="1"/>
</dbReference>
<keyword evidence="6 8" id="KW-0472">Membrane</keyword>
<dbReference type="SUPFAM" id="SSF56935">
    <property type="entry name" value="Porins"/>
    <property type="match status" value="1"/>
</dbReference>
<evidence type="ECO:0000256" key="8">
    <source>
        <dbReference type="PROSITE-ProRule" id="PRU01360"/>
    </source>
</evidence>
<protein>
    <submittedName>
        <fullName evidence="11">TonB-dependent receptor</fullName>
    </submittedName>
</protein>
<keyword evidence="5 9" id="KW-0732">Signal</keyword>
<evidence type="ECO:0000256" key="5">
    <source>
        <dbReference type="ARBA" id="ARBA00022729"/>
    </source>
</evidence>
<comment type="subcellular location">
    <subcellularLocation>
        <location evidence="1 8">Cell outer membrane</location>
        <topology evidence="1 8">Multi-pass membrane protein</topology>
    </subcellularLocation>
</comment>
<dbReference type="Pfam" id="PF07715">
    <property type="entry name" value="Plug"/>
    <property type="match status" value="1"/>
</dbReference>
<sequence length="960" mass="103785">MKKIIQQILPSLALILFLSASTFAQTKIGGKVTDADSKEPLIGVSIGVKGAVTGTISDSKGNFSLSTNKPGALTIVVSMVGYERQEIPVKGNKTDFQIALKEQATLAQDVVVSASRVEESVMQSPVSVERLDIRAIRETPAASFYDAMRNIKGVEVSAQSVSFSSIGMRGFNSNGNVRVVQMIDGMDNQAPGLNFSVGNIVGISELDLQSVDLLPGAASALYGPNAMNGIILMDSKSPFLFQGLSAQVKTGAMYASNRTETTTPYGDISIRFAKAFNNKVAFKLNFNQLTADDWQSTDTRDQSLLNGTVLGAGSRGTNLAYNGVSVYGDETNVNMLTSLKPLLGVPTNPLTAGINQISAATGGLLTPSAILGYIVPNVAISREGYAERDLSSYANRNIKFNAALHYRFNDKVELILQGSYGQGTTMYTGADRYSIKNFSMGQYKAELKGSNFFVRAYTTQENSGDAYATGTLGQLVNEAAKPSTAWYPQYFSTFAGLALTNFGTVLQTNLLKGVAPASAVGLAVASTQSSFPYYHGTARAVSDAGRLVPGTAAFNAAVDAIKAKPLPQGAKFTDKSALYHLEGMYNLTEKLNNKVELIVGANFRQYALNSEGTLFALQDDGSEFSINEYGAYAQASKKLFADHLKVTGSLRFDKNENFDGVYSPRLSGVYTQGTSNFRASVQTGFRIPTTQDQYINLLTPSARLLGGLAVVQDRYKLLGNSYTLQSILANQSDPTKWVTYKSKAWKPEQVQTVELGYKGMITPQMFVDFYAYQSNFTNFSAGQVVAQPSTTLAGSLNYFSFPSNVDNEVVTNGWGLGIDYDLGNRWALGTNVSYNAVKDNGGLADYQLGFNTPNYRTNVSLGNRNIGNSGWGFNTTWRYQDQFVWQSSFVNQVVNQQQLSVIPAFSTFDMQVSKKVSEIKSIIKVGGTNLGGVAYTTGWGNPLIGSMYYVSITFDELLNK</sequence>